<dbReference type="NCBIfam" id="NF033546">
    <property type="entry name" value="transpos_IS21"/>
    <property type="match status" value="1"/>
</dbReference>
<evidence type="ECO:0000256" key="1">
    <source>
        <dbReference type="ARBA" id="ARBA00009277"/>
    </source>
</evidence>
<organism evidence="4 5">
    <name type="scientific">Kosmotoga olearia (strain ATCC BAA-1733 / DSM 21960 / TBF 19.5.1)</name>
    <dbReference type="NCBI Taxonomy" id="521045"/>
    <lineage>
        <taxon>Bacteria</taxon>
        <taxon>Thermotogati</taxon>
        <taxon>Thermotogota</taxon>
        <taxon>Thermotogae</taxon>
        <taxon>Kosmotogales</taxon>
        <taxon>Kosmotogaceae</taxon>
        <taxon>Kosmotoga</taxon>
    </lineage>
</organism>
<gene>
    <name evidence="3" type="ordered locus">Kole_0058</name>
    <name evidence="4" type="ordered locus">Kole_1018</name>
</gene>
<dbReference type="EMBL" id="CP001634">
    <property type="protein sequence ID" value="ACR79725.1"/>
    <property type="molecule type" value="Genomic_DNA"/>
</dbReference>
<name>C5CHH0_KOSOT</name>
<dbReference type="SUPFAM" id="SSF46689">
    <property type="entry name" value="Homeodomain-like"/>
    <property type="match status" value="1"/>
</dbReference>
<dbReference type="Pfam" id="PF22483">
    <property type="entry name" value="Mu-transpos_C_2"/>
    <property type="match status" value="1"/>
</dbReference>
<dbReference type="InterPro" id="IPR036397">
    <property type="entry name" value="RNaseH_sf"/>
</dbReference>
<dbReference type="Gene3D" id="3.30.420.10">
    <property type="entry name" value="Ribonuclease H-like superfamily/Ribonuclease H"/>
    <property type="match status" value="1"/>
</dbReference>
<dbReference type="PROSITE" id="PS50994">
    <property type="entry name" value="INTEGRASE"/>
    <property type="match status" value="1"/>
</dbReference>
<dbReference type="AlphaFoldDB" id="C5CHH0"/>
<dbReference type="PANTHER" id="PTHR35004:SF7">
    <property type="entry name" value="INTEGRASE PROTEIN"/>
    <property type="match status" value="1"/>
</dbReference>
<dbReference type="InterPro" id="IPR001584">
    <property type="entry name" value="Integrase_cat-core"/>
</dbReference>
<dbReference type="eggNOG" id="COG4584">
    <property type="taxonomic scope" value="Bacteria"/>
</dbReference>
<dbReference type="RefSeq" id="WP_012744575.1">
    <property type="nucleotide sequence ID" value="NC_012785.1"/>
</dbReference>
<protein>
    <submittedName>
        <fullName evidence="4">Integrase catalytic region</fullName>
    </submittedName>
</protein>
<dbReference type="GO" id="GO:0003676">
    <property type="term" value="F:nucleic acid binding"/>
    <property type="evidence" value="ECO:0007669"/>
    <property type="project" value="InterPro"/>
</dbReference>
<feature type="domain" description="Integrase catalytic" evidence="2">
    <location>
        <begin position="128"/>
        <end position="297"/>
    </location>
</feature>
<dbReference type="Proteomes" id="UP000002382">
    <property type="component" value="Chromosome"/>
</dbReference>
<dbReference type="STRING" id="521045.Kole_0058"/>
<dbReference type="InterPro" id="IPR009057">
    <property type="entry name" value="Homeodomain-like_sf"/>
</dbReference>
<dbReference type="KEGG" id="kol:Kole_0058"/>
<reference evidence="4 5" key="1">
    <citation type="submission" date="2009-06" db="EMBL/GenBank/DDBJ databases">
        <title>Complete sequence of Thermotogales bacterium TBF 19.5.1.</title>
        <authorList>
            <consortium name="US DOE Joint Genome Institute"/>
            <person name="Lucas S."/>
            <person name="Copeland A."/>
            <person name="Lapidus A."/>
            <person name="Glavina del Rio T."/>
            <person name="Tice H."/>
            <person name="Bruce D."/>
            <person name="Goodwin L."/>
            <person name="Pitluck S."/>
            <person name="Chertkov O."/>
            <person name="Brettin T."/>
            <person name="Detter J.C."/>
            <person name="Han C."/>
            <person name="Schmutz J."/>
            <person name="Larimer F."/>
            <person name="Land M."/>
            <person name="Hauser L."/>
            <person name="Kyrpides N."/>
            <person name="Ovchinnikova G."/>
            <person name="Noll K."/>
        </authorList>
    </citation>
    <scope>NUCLEOTIDE SEQUENCE [LARGE SCALE GENOMIC DNA]</scope>
    <source>
        <strain evidence="5">ATCC BAA-1733 / DSM 21960 / TBF 19.5.1</strain>
        <strain evidence="4">TBF 19.5.1</strain>
    </source>
</reference>
<dbReference type="PANTHER" id="PTHR35004">
    <property type="entry name" value="TRANSPOSASE RV3428C-RELATED"/>
    <property type="match status" value="1"/>
</dbReference>
<accession>C5CHH0</accession>
<evidence type="ECO:0000313" key="3">
    <source>
        <dbReference type="EMBL" id="ACR78787.1"/>
    </source>
</evidence>
<reference evidence="4 5" key="2">
    <citation type="journal article" date="2011" name="J. Bacteriol.">
        <title>Genome Sequence of Kosmotoga olearia Strain TBF 19.5.1, a Thermophilic Bacterium with a Wide Growth Temperature Range, Isolated from the Troll B Oil Platform in the North Sea.</title>
        <authorList>
            <person name="Swithers K.S."/>
            <person name="Dipippo J.L."/>
            <person name="Bruce D.C."/>
            <person name="Detter C."/>
            <person name="Tapia R."/>
            <person name="Han S."/>
            <person name="Goodwin L.A."/>
            <person name="Han J."/>
            <person name="Woyke T."/>
            <person name="Pitluck S."/>
            <person name="Pennacchio L."/>
            <person name="Nolan M."/>
            <person name="Mikhailova N."/>
            <person name="Land M.L."/>
            <person name="Nesbo C.L."/>
            <person name="Gogarten J.P."/>
            <person name="Noll K.M."/>
        </authorList>
    </citation>
    <scope>NUCLEOTIDE SEQUENCE [LARGE SCALE GENOMIC DNA]</scope>
    <source>
        <strain evidence="5">ATCC BAA-1733 / DSM 21960 / TBF 19.5.1</strain>
        <strain evidence="4">TBF 19.5.1</strain>
    </source>
</reference>
<evidence type="ECO:0000313" key="4">
    <source>
        <dbReference type="EMBL" id="ACR79725.1"/>
    </source>
</evidence>
<dbReference type="EMBL" id="CP001634">
    <property type="protein sequence ID" value="ACR78787.1"/>
    <property type="molecule type" value="Genomic_DNA"/>
</dbReference>
<evidence type="ECO:0000313" key="5">
    <source>
        <dbReference type="Proteomes" id="UP000002382"/>
    </source>
</evidence>
<dbReference type="OrthoDB" id="48322at2"/>
<dbReference type="InterPro" id="IPR012337">
    <property type="entry name" value="RNaseH-like_sf"/>
</dbReference>
<comment type="similarity">
    <text evidence="1">Belongs to the transposase IS21/IS408/IS1162 family.</text>
</comment>
<dbReference type="HOGENOM" id="CLU_020626_2_0_0"/>
<dbReference type="KEGG" id="kol:Kole_1018"/>
<evidence type="ECO:0000259" key="2">
    <source>
        <dbReference type="PROSITE" id="PS50994"/>
    </source>
</evidence>
<keyword evidence="5" id="KW-1185">Reference proteome</keyword>
<dbReference type="InterPro" id="IPR054353">
    <property type="entry name" value="IstA-like_C"/>
</dbReference>
<proteinExistence type="inferred from homology"/>
<dbReference type="GO" id="GO:0015074">
    <property type="term" value="P:DNA integration"/>
    <property type="evidence" value="ECO:0007669"/>
    <property type="project" value="InterPro"/>
</dbReference>
<sequence length="489" mass="57222">MKNVYEVKEIQRLYQEYGSIREVTRLTGISRNTVRKYLRRIEAVKLGSAKEVIVRKPVPFKRRTIEPRTVARIEELLDSNKDKPKNLQFTAKKIWQMVVKEGHKISYTSVKRIVRKWKEEHGQRDVYIIQKPDGKRAEFDWGEVELVIAGEKGKYPAAFMVLNRSLYRFSRVFERETAQEVIQAHIDFFEEIGGVPQEIFYDNMKVVKDRKNLNKNFVKFATFFGFTPRLCNPYSPQEKGTDEESVGFVRNWVFSERNEFDSLEEANEYLKEKLAELNASPVYGRELVPVKALNEEKLNALPTASYNNYRLEERIISRYSLIMLDGNYYSVPEDCPGKRVQLKIYPDRIEILKEGKVVAVHKRLRGKGKYAIQIAHYLNTLRKKPGALAGSRAFQALNDTLKVVFGKYYTTKPREFVQLLELLNDYDEKTFCEKIEELFENGIIPTADIMRNLLQQKPIQYETFDYPLKIQIDHGDPSEFDRLVGVHRG</sequence>
<dbReference type="SUPFAM" id="SSF53098">
    <property type="entry name" value="Ribonuclease H-like"/>
    <property type="match status" value="1"/>
</dbReference>